<evidence type="ECO:0000313" key="3">
    <source>
        <dbReference type="Proteomes" id="UP000507222"/>
    </source>
</evidence>
<evidence type="ECO:0000313" key="2">
    <source>
        <dbReference type="EMBL" id="CAB4280185.1"/>
    </source>
</evidence>
<sequence length="78" mass="8690">MKAMFLSVGKAPVSQYSYGSSSSNHRSTQFPQREPRGEWIGLGYSTEVGAVEEMAAMRWRKREKGGICVLRGKGFDIC</sequence>
<gene>
    <name evidence="2" type="ORF">CURHAP_LOCUS32949</name>
</gene>
<feature type="region of interest" description="Disordered" evidence="1">
    <location>
        <begin position="14"/>
        <end position="33"/>
    </location>
</feature>
<dbReference type="AlphaFoldDB" id="A0A6J5UYG3"/>
<name>A0A6J5UYG3_PRUAR</name>
<accession>A0A6J5UYG3</accession>
<feature type="compositionally biased region" description="Low complexity" evidence="1">
    <location>
        <begin position="14"/>
        <end position="23"/>
    </location>
</feature>
<evidence type="ECO:0000256" key="1">
    <source>
        <dbReference type="SAM" id="MobiDB-lite"/>
    </source>
</evidence>
<dbReference type="Proteomes" id="UP000507222">
    <property type="component" value="Unassembled WGS sequence"/>
</dbReference>
<organism evidence="2 3">
    <name type="scientific">Prunus armeniaca</name>
    <name type="common">Apricot</name>
    <name type="synonym">Armeniaca vulgaris</name>
    <dbReference type="NCBI Taxonomy" id="36596"/>
    <lineage>
        <taxon>Eukaryota</taxon>
        <taxon>Viridiplantae</taxon>
        <taxon>Streptophyta</taxon>
        <taxon>Embryophyta</taxon>
        <taxon>Tracheophyta</taxon>
        <taxon>Spermatophyta</taxon>
        <taxon>Magnoliopsida</taxon>
        <taxon>eudicotyledons</taxon>
        <taxon>Gunneridae</taxon>
        <taxon>Pentapetalae</taxon>
        <taxon>rosids</taxon>
        <taxon>fabids</taxon>
        <taxon>Rosales</taxon>
        <taxon>Rosaceae</taxon>
        <taxon>Amygdaloideae</taxon>
        <taxon>Amygdaleae</taxon>
        <taxon>Prunus</taxon>
    </lineage>
</organism>
<dbReference type="EMBL" id="CAEKDK010000005">
    <property type="protein sequence ID" value="CAB4280185.1"/>
    <property type="molecule type" value="Genomic_DNA"/>
</dbReference>
<protein>
    <submittedName>
        <fullName evidence="2">Uncharacterized protein</fullName>
    </submittedName>
</protein>
<proteinExistence type="predicted"/>
<reference evidence="2 3" key="1">
    <citation type="submission" date="2020-05" db="EMBL/GenBank/DDBJ databases">
        <authorList>
            <person name="Campoy J."/>
            <person name="Schneeberger K."/>
            <person name="Spophaly S."/>
        </authorList>
    </citation>
    <scope>NUCLEOTIDE SEQUENCE [LARGE SCALE GENOMIC DNA]</scope>
    <source>
        <strain evidence="2">PruArmRojPasFocal</strain>
    </source>
</reference>